<proteinExistence type="predicted"/>
<organism evidence="1">
    <name type="scientific">Salmonella enterica I</name>
    <dbReference type="NCBI Taxonomy" id="59201"/>
    <lineage>
        <taxon>Bacteria</taxon>
        <taxon>Pseudomonadati</taxon>
        <taxon>Pseudomonadota</taxon>
        <taxon>Gammaproteobacteria</taxon>
        <taxon>Enterobacterales</taxon>
        <taxon>Enterobacteriaceae</taxon>
        <taxon>Salmonella</taxon>
    </lineage>
</organism>
<comment type="caution">
    <text evidence="1">The sequence shown here is derived from an EMBL/GenBank/DDBJ whole genome shotgun (WGS) entry which is preliminary data.</text>
</comment>
<gene>
    <name evidence="1" type="ORF">Z599_25690</name>
</gene>
<dbReference type="AlphaFoldDB" id="A0A5U3G7D5"/>
<protein>
    <submittedName>
        <fullName evidence="1">Uncharacterized protein</fullName>
    </submittedName>
</protein>
<accession>A0A5U3G7D5</accession>
<sequence>MLIKVRSLDENGNTSLYHQLEINGEAFSDFVKSREKETKEKGAEWAMGGITVFAKEILKLVKNQGSERDIEMEFTNLTMMAWLIDSIWGGISYKKLLKCDFDFVVHPDGTVIYNREEK</sequence>
<name>A0A5U3G7D5_SALET</name>
<evidence type="ECO:0000313" key="1">
    <source>
        <dbReference type="EMBL" id="EBP4061054.1"/>
    </source>
</evidence>
<reference evidence="1" key="1">
    <citation type="submission" date="2018-07" db="EMBL/GenBank/DDBJ databases">
        <authorList>
            <consortium name="GenomeTrakr network: Whole genome sequencing for foodborne pathogen traceback"/>
        </authorList>
    </citation>
    <scope>NUCLEOTIDE SEQUENCE</scope>
    <source>
        <strain evidence="1">MDH-2013-00175</strain>
    </source>
</reference>
<dbReference type="EMBL" id="AAGLQK010000071">
    <property type="protein sequence ID" value="EBP4061054.1"/>
    <property type="molecule type" value="Genomic_DNA"/>
</dbReference>